<evidence type="ECO:0000256" key="1">
    <source>
        <dbReference type="ARBA" id="ARBA00023239"/>
    </source>
</evidence>
<keyword evidence="4" id="KW-1185">Reference proteome</keyword>
<dbReference type="KEGG" id="slau:SLA_6144"/>
<keyword evidence="2" id="KW-0460">Magnesium</keyword>
<dbReference type="PANTHER" id="PTHR35201">
    <property type="entry name" value="TERPENE SYNTHASE"/>
    <property type="match status" value="1"/>
</dbReference>
<dbReference type="EMBL" id="AP017424">
    <property type="protein sequence ID" value="BAU87013.1"/>
    <property type="molecule type" value="Genomic_DNA"/>
</dbReference>
<comment type="similarity">
    <text evidence="2">Belongs to the terpene synthase family.</text>
</comment>
<protein>
    <recommendedName>
        <fullName evidence="2">Terpene synthase</fullName>
        <ecNumber evidence="2">4.2.3.-</ecNumber>
    </recommendedName>
</protein>
<keyword evidence="1 2" id="KW-0456">Lyase</keyword>
<gene>
    <name evidence="3" type="ORF">SLA_6144</name>
</gene>
<dbReference type="SUPFAM" id="SSF48576">
    <property type="entry name" value="Terpenoid synthases"/>
    <property type="match status" value="1"/>
</dbReference>
<dbReference type="Gene3D" id="1.10.600.10">
    <property type="entry name" value="Farnesyl Diphosphate Synthase"/>
    <property type="match status" value="1"/>
</dbReference>
<evidence type="ECO:0000313" key="4">
    <source>
        <dbReference type="Proteomes" id="UP000217676"/>
    </source>
</evidence>
<organism evidence="3 4">
    <name type="scientific">Streptomyces laurentii</name>
    <dbReference type="NCBI Taxonomy" id="39478"/>
    <lineage>
        <taxon>Bacteria</taxon>
        <taxon>Bacillati</taxon>
        <taxon>Actinomycetota</taxon>
        <taxon>Actinomycetes</taxon>
        <taxon>Kitasatosporales</taxon>
        <taxon>Streptomycetaceae</taxon>
        <taxon>Streptomyces</taxon>
    </lineage>
</organism>
<evidence type="ECO:0000313" key="3">
    <source>
        <dbReference type="EMBL" id="BAU87013.1"/>
    </source>
</evidence>
<accession>A0A160P825</accession>
<dbReference type="GO" id="GO:0046872">
    <property type="term" value="F:metal ion binding"/>
    <property type="evidence" value="ECO:0007669"/>
    <property type="project" value="UniProtKB-KW"/>
</dbReference>
<reference evidence="3 4" key="1">
    <citation type="journal article" date="2016" name="Genome Announc.">
        <title>Complete Genome Sequence of Thiostrepton-Producing Streptomyces laurentii ATCC 31255.</title>
        <authorList>
            <person name="Doi K."/>
            <person name="Fujino Y."/>
            <person name="Nagayoshi Y."/>
            <person name="Ohshima T."/>
            <person name="Ogata S."/>
        </authorList>
    </citation>
    <scope>NUCLEOTIDE SEQUENCE [LARGE SCALE GENOMIC DNA]</scope>
    <source>
        <strain evidence="3 4">ATCC 31255</strain>
    </source>
</reference>
<dbReference type="EC" id="4.2.3.-" evidence="2"/>
<evidence type="ECO:0000256" key="2">
    <source>
        <dbReference type="RuleBase" id="RU366034"/>
    </source>
</evidence>
<dbReference type="Pfam" id="PF19086">
    <property type="entry name" value="Terpene_syn_C_2"/>
    <property type="match status" value="1"/>
</dbReference>
<dbReference type="SFLD" id="SFLDG01020">
    <property type="entry name" value="Terpene_Cyclase_Like_2"/>
    <property type="match status" value="1"/>
</dbReference>
<dbReference type="Proteomes" id="UP000217676">
    <property type="component" value="Chromosome"/>
</dbReference>
<dbReference type="GO" id="GO:0010333">
    <property type="term" value="F:terpene synthase activity"/>
    <property type="evidence" value="ECO:0007669"/>
    <property type="project" value="InterPro"/>
</dbReference>
<dbReference type="PANTHER" id="PTHR35201:SF4">
    <property type="entry name" value="BETA-PINACENE SYNTHASE-RELATED"/>
    <property type="match status" value="1"/>
</dbReference>
<dbReference type="InterPro" id="IPR008949">
    <property type="entry name" value="Isoprenoid_synthase_dom_sf"/>
</dbReference>
<dbReference type="SFLD" id="SFLDS00005">
    <property type="entry name" value="Isoprenoid_Synthase_Type_I"/>
    <property type="match status" value="1"/>
</dbReference>
<sequence>MTYEGVVFTTPWPLRSNPHLEQARERAIDWMRAFGLLQGESAVDDFVAWRLAEVAGFFYPHADADDAATAAQMMGWYFLPFDDQLDGELGRDPRRVAAVCGALIDTVHGLPGGEHHPAPTVRAFADLWPRMTHGMSAALRTRVSYHWSAYFSSQLTEAIDRTDGRVHADLDAYFPLRAATTCAFGQNDLGEHWGGTEVAPAVWHDPVLHRMRRLGADLVALRNDSMSLRHEDVTGGHNAIHLIERTRDCPRREAMAYGSRLAQRKVDELVELEATDLRRLADALEPGQRDAVLGYAEIIHDWICGDYEWEGISARHHEHRVLPDWANDLLVGAES</sequence>
<comment type="cofactor">
    <cofactor evidence="2">
        <name>Mg(2+)</name>
        <dbReference type="ChEBI" id="CHEBI:18420"/>
    </cofactor>
</comment>
<dbReference type="AlphaFoldDB" id="A0A160P825"/>
<proteinExistence type="inferred from homology"/>
<keyword evidence="2" id="KW-0479">Metal-binding</keyword>
<name>A0A160P825_STRLU</name>
<dbReference type="InterPro" id="IPR034686">
    <property type="entry name" value="Terpene_cyclase-like_2"/>
</dbReference>